<dbReference type="EMBL" id="BTRK01000002">
    <property type="protein sequence ID" value="GMR39121.1"/>
    <property type="molecule type" value="Genomic_DNA"/>
</dbReference>
<reference evidence="3" key="1">
    <citation type="submission" date="2022-10" db="EMBL/GenBank/DDBJ databases">
        <title>Genome assembly of Pristionchus species.</title>
        <authorList>
            <person name="Yoshida K."/>
            <person name="Sommer R.J."/>
        </authorList>
    </citation>
    <scope>NUCLEOTIDE SEQUENCE [LARGE SCALE GENOMIC DNA]</scope>
    <source>
        <strain evidence="3">RS5460</strain>
    </source>
</reference>
<keyword evidence="3" id="KW-1185">Reference proteome</keyword>
<name>A0AAN4ZE64_9BILA</name>
<keyword evidence="1" id="KW-1133">Transmembrane helix</keyword>
<gene>
    <name evidence="2" type="ORF">PMAYCL1PPCAC_09316</name>
</gene>
<keyword evidence="1" id="KW-0812">Transmembrane</keyword>
<feature type="transmembrane region" description="Helical" evidence="1">
    <location>
        <begin position="65"/>
        <end position="85"/>
    </location>
</feature>
<sequence>MKFDISKIKFLSQHEWHIHKRTLYLFRHHKDANIVKVNENVRRIEGPLLDLDQIVIYSTAHIESIFILISYLNIIIILNTLNLHVTQLPYVLPSLSTKHRIVGVHNGMLTMSFVTEDEDQTTRFHLANAKM</sequence>
<evidence type="ECO:0000313" key="2">
    <source>
        <dbReference type="EMBL" id="GMR39121.1"/>
    </source>
</evidence>
<accession>A0AAN4ZE64</accession>
<organism evidence="2 3">
    <name type="scientific">Pristionchus mayeri</name>
    <dbReference type="NCBI Taxonomy" id="1317129"/>
    <lineage>
        <taxon>Eukaryota</taxon>
        <taxon>Metazoa</taxon>
        <taxon>Ecdysozoa</taxon>
        <taxon>Nematoda</taxon>
        <taxon>Chromadorea</taxon>
        <taxon>Rhabditida</taxon>
        <taxon>Rhabditina</taxon>
        <taxon>Diplogasteromorpha</taxon>
        <taxon>Diplogasteroidea</taxon>
        <taxon>Neodiplogasteridae</taxon>
        <taxon>Pristionchus</taxon>
    </lineage>
</organism>
<dbReference type="Proteomes" id="UP001328107">
    <property type="component" value="Unassembled WGS sequence"/>
</dbReference>
<keyword evidence="1" id="KW-0472">Membrane</keyword>
<protein>
    <submittedName>
        <fullName evidence="2">Uncharacterized protein</fullName>
    </submittedName>
</protein>
<evidence type="ECO:0000256" key="1">
    <source>
        <dbReference type="SAM" id="Phobius"/>
    </source>
</evidence>
<proteinExistence type="predicted"/>
<dbReference type="AlphaFoldDB" id="A0AAN4ZE64"/>
<feature type="non-terminal residue" evidence="2">
    <location>
        <position position="131"/>
    </location>
</feature>
<comment type="caution">
    <text evidence="2">The sequence shown here is derived from an EMBL/GenBank/DDBJ whole genome shotgun (WGS) entry which is preliminary data.</text>
</comment>
<evidence type="ECO:0000313" key="3">
    <source>
        <dbReference type="Proteomes" id="UP001328107"/>
    </source>
</evidence>